<protein>
    <submittedName>
        <fullName evidence="3">Predicted dehydrogenase</fullName>
    </submittedName>
</protein>
<evidence type="ECO:0000259" key="2">
    <source>
        <dbReference type="Pfam" id="PF22725"/>
    </source>
</evidence>
<dbReference type="InterPro" id="IPR055170">
    <property type="entry name" value="GFO_IDH_MocA-like_dom"/>
</dbReference>
<sequence length="370" mass="41401">MSTNFNFKNILLVLTLIITTLVYAQEPPLKLGVAGLTHGHVGWILGRGQQPDMNMVGIVEPNQELAIKLSKEFGFSMDIVFSTMDEMINMVNPDAVAAFGNIKDHLKVVKACAPKGIHVMVEKPLATTYDDAKEIKRLADTHNIRVLTNYETSWYKTNVKAIDLYQQGEIGELRKVIIRDGHKGPKNIGVSSEFLEWLTDPNLNGGGAITDFGCYGANLMTWITKGKRPKSITAVTQQLQKENNPNVDDDATIILTYENEMAILEPSWNWPIGRKDMEIYGTKGAIYSDNPTQLRVRLSKGYSDYTEETFLLGEREEPYNDPFAVFAAVINDTLQLEPYNVYSLENNMITMEILESAIKSAKSGKTILLN</sequence>
<dbReference type="PANTHER" id="PTHR43377">
    <property type="entry name" value="BILIVERDIN REDUCTASE A"/>
    <property type="match status" value="1"/>
</dbReference>
<dbReference type="PANTHER" id="PTHR43377:SF1">
    <property type="entry name" value="BILIVERDIN REDUCTASE A"/>
    <property type="match status" value="1"/>
</dbReference>
<accession>A0A1H4J4N2</accession>
<dbReference type="Gene3D" id="3.40.50.720">
    <property type="entry name" value="NAD(P)-binding Rossmann-like Domain"/>
    <property type="match status" value="1"/>
</dbReference>
<reference evidence="3 4" key="1">
    <citation type="submission" date="2016-10" db="EMBL/GenBank/DDBJ databases">
        <authorList>
            <person name="de Groot N.N."/>
        </authorList>
    </citation>
    <scope>NUCLEOTIDE SEQUENCE [LARGE SCALE GENOMIC DNA]</scope>
    <source>
        <strain evidence="3 4">MAR_2009_71</strain>
    </source>
</reference>
<dbReference type="Proteomes" id="UP000183038">
    <property type="component" value="Unassembled WGS sequence"/>
</dbReference>
<dbReference type="InterPro" id="IPR051450">
    <property type="entry name" value="Gfo/Idh/MocA_Oxidoreductases"/>
</dbReference>
<feature type="domain" description="Gfo/Idh/MocA-like oxidoreductase N-terminal" evidence="1">
    <location>
        <begin position="47"/>
        <end position="149"/>
    </location>
</feature>
<dbReference type="Gene3D" id="3.30.360.10">
    <property type="entry name" value="Dihydrodipicolinate Reductase, domain 2"/>
    <property type="match status" value="1"/>
</dbReference>
<dbReference type="Pfam" id="PF22725">
    <property type="entry name" value="GFO_IDH_MocA_C3"/>
    <property type="match status" value="1"/>
</dbReference>
<dbReference type="RefSeq" id="WP_074669706.1">
    <property type="nucleotide sequence ID" value="NZ_FNTB01000001.1"/>
</dbReference>
<evidence type="ECO:0000313" key="3">
    <source>
        <dbReference type="EMBL" id="SEB40926.1"/>
    </source>
</evidence>
<dbReference type="SUPFAM" id="SSF55347">
    <property type="entry name" value="Glyceraldehyde-3-phosphate dehydrogenase-like, C-terminal domain"/>
    <property type="match status" value="1"/>
</dbReference>
<dbReference type="InterPro" id="IPR000683">
    <property type="entry name" value="Gfo/Idh/MocA-like_OxRdtase_N"/>
</dbReference>
<dbReference type="AlphaFoldDB" id="A0A1H4J4N2"/>
<evidence type="ECO:0000259" key="1">
    <source>
        <dbReference type="Pfam" id="PF01408"/>
    </source>
</evidence>
<dbReference type="SUPFAM" id="SSF51735">
    <property type="entry name" value="NAD(P)-binding Rossmann-fold domains"/>
    <property type="match status" value="1"/>
</dbReference>
<name>A0A1H4J4N2_9FLAO</name>
<gene>
    <name evidence="3" type="ORF">SAMN05192540_0109</name>
</gene>
<dbReference type="InterPro" id="IPR036291">
    <property type="entry name" value="NAD(P)-bd_dom_sf"/>
</dbReference>
<organism evidence="3 4">
    <name type="scientific">Maribacter dokdonensis</name>
    <dbReference type="NCBI Taxonomy" id="320912"/>
    <lineage>
        <taxon>Bacteria</taxon>
        <taxon>Pseudomonadati</taxon>
        <taxon>Bacteroidota</taxon>
        <taxon>Flavobacteriia</taxon>
        <taxon>Flavobacteriales</taxon>
        <taxon>Flavobacteriaceae</taxon>
        <taxon>Maribacter</taxon>
    </lineage>
</organism>
<dbReference type="EMBL" id="FNTB01000001">
    <property type="protein sequence ID" value="SEB40926.1"/>
    <property type="molecule type" value="Genomic_DNA"/>
</dbReference>
<dbReference type="Pfam" id="PF01408">
    <property type="entry name" value="GFO_IDH_MocA"/>
    <property type="match status" value="1"/>
</dbReference>
<dbReference type="OrthoDB" id="9815825at2"/>
<proteinExistence type="predicted"/>
<feature type="domain" description="GFO/IDH/MocA-like oxidoreductase" evidence="2">
    <location>
        <begin position="161"/>
        <end position="286"/>
    </location>
</feature>
<dbReference type="GO" id="GO:0000166">
    <property type="term" value="F:nucleotide binding"/>
    <property type="evidence" value="ECO:0007669"/>
    <property type="project" value="InterPro"/>
</dbReference>
<evidence type="ECO:0000313" key="4">
    <source>
        <dbReference type="Proteomes" id="UP000183038"/>
    </source>
</evidence>